<name>A0A1Y1YES0_9PLEO</name>
<feature type="compositionally biased region" description="Basic residues" evidence="1">
    <location>
        <begin position="34"/>
        <end position="47"/>
    </location>
</feature>
<proteinExistence type="predicted"/>
<protein>
    <submittedName>
        <fullName evidence="2">Uncharacterized protein</fullName>
    </submittedName>
</protein>
<accession>A0A1Y1YES0</accession>
<comment type="caution">
    <text evidence="2">The sequence shown here is derived from an EMBL/GenBank/DDBJ whole genome shotgun (WGS) entry which is preliminary data.</text>
</comment>
<dbReference type="Proteomes" id="UP000193144">
    <property type="component" value="Unassembled WGS sequence"/>
</dbReference>
<dbReference type="EMBL" id="MCFA01000254">
    <property type="protein sequence ID" value="ORX96541.1"/>
    <property type="molecule type" value="Genomic_DNA"/>
</dbReference>
<feature type="region of interest" description="Disordered" evidence="1">
    <location>
        <begin position="1"/>
        <end position="66"/>
    </location>
</feature>
<sequence length="96" mass="10906">MPSSAPSLRKPSPRQSRKWLPTRPPGFPNAQPGARRHMKHYIPHSRLRGPSQLDQQPTTHRPQSSTGIIIVGILRRPCRIYSTVKASTRKALNPRR</sequence>
<gene>
    <name evidence="2" type="ORF">BCR34DRAFT_179850</name>
</gene>
<evidence type="ECO:0000256" key="1">
    <source>
        <dbReference type="SAM" id="MobiDB-lite"/>
    </source>
</evidence>
<reference evidence="2 3" key="1">
    <citation type="submission" date="2016-07" db="EMBL/GenBank/DDBJ databases">
        <title>Pervasive Adenine N6-methylation of Active Genes in Fungi.</title>
        <authorList>
            <consortium name="DOE Joint Genome Institute"/>
            <person name="Mondo S.J."/>
            <person name="Dannebaum R.O."/>
            <person name="Kuo R.C."/>
            <person name="Labutti K."/>
            <person name="Haridas S."/>
            <person name="Kuo A."/>
            <person name="Salamov A."/>
            <person name="Ahrendt S.R."/>
            <person name="Lipzen A."/>
            <person name="Sullivan W."/>
            <person name="Andreopoulos W.B."/>
            <person name="Clum A."/>
            <person name="Lindquist E."/>
            <person name="Daum C."/>
            <person name="Ramamoorthy G.K."/>
            <person name="Gryganskyi A."/>
            <person name="Culley D."/>
            <person name="Magnuson J.K."/>
            <person name="James T.Y."/>
            <person name="O'Malley M.A."/>
            <person name="Stajich J.E."/>
            <person name="Spatafora J.W."/>
            <person name="Visel A."/>
            <person name="Grigoriev I.V."/>
        </authorList>
    </citation>
    <scope>NUCLEOTIDE SEQUENCE [LARGE SCALE GENOMIC DNA]</scope>
    <source>
        <strain evidence="2 3">CBS 115471</strain>
    </source>
</reference>
<evidence type="ECO:0000313" key="2">
    <source>
        <dbReference type="EMBL" id="ORX96541.1"/>
    </source>
</evidence>
<organism evidence="2 3">
    <name type="scientific">Clohesyomyces aquaticus</name>
    <dbReference type="NCBI Taxonomy" id="1231657"/>
    <lineage>
        <taxon>Eukaryota</taxon>
        <taxon>Fungi</taxon>
        <taxon>Dikarya</taxon>
        <taxon>Ascomycota</taxon>
        <taxon>Pezizomycotina</taxon>
        <taxon>Dothideomycetes</taxon>
        <taxon>Pleosporomycetidae</taxon>
        <taxon>Pleosporales</taxon>
        <taxon>Lindgomycetaceae</taxon>
        <taxon>Clohesyomyces</taxon>
    </lineage>
</organism>
<evidence type="ECO:0000313" key="3">
    <source>
        <dbReference type="Proteomes" id="UP000193144"/>
    </source>
</evidence>
<dbReference type="AlphaFoldDB" id="A0A1Y1YES0"/>
<feature type="compositionally biased region" description="Polar residues" evidence="1">
    <location>
        <begin position="52"/>
        <end position="66"/>
    </location>
</feature>
<keyword evidence="3" id="KW-1185">Reference proteome</keyword>